<dbReference type="PROSITE" id="PS51257">
    <property type="entry name" value="PROKAR_LIPOPROTEIN"/>
    <property type="match status" value="1"/>
</dbReference>
<dbReference type="NCBIfam" id="NF002550">
    <property type="entry name" value="PRK02106.1"/>
    <property type="match status" value="1"/>
</dbReference>
<dbReference type="PROSITE" id="PS00623">
    <property type="entry name" value="GMC_OXRED_1"/>
    <property type="match status" value="1"/>
</dbReference>
<evidence type="ECO:0000256" key="1">
    <source>
        <dbReference type="ARBA" id="ARBA00001974"/>
    </source>
</evidence>
<evidence type="ECO:0000313" key="9">
    <source>
        <dbReference type="EMBL" id="SNS33483.1"/>
    </source>
</evidence>
<comment type="similarity">
    <text evidence="2 6">Belongs to the GMC oxidoreductase family.</text>
</comment>
<dbReference type="GO" id="GO:0008812">
    <property type="term" value="F:choline dehydrogenase activity"/>
    <property type="evidence" value="ECO:0007669"/>
    <property type="project" value="TreeGrafter"/>
</dbReference>
<dbReference type="AlphaFoldDB" id="A0A239DP12"/>
<evidence type="ECO:0000259" key="8">
    <source>
        <dbReference type="PROSITE" id="PS00624"/>
    </source>
</evidence>
<keyword evidence="4 5" id="KW-0274">FAD</keyword>
<evidence type="ECO:0000256" key="3">
    <source>
        <dbReference type="ARBA" id="ARBA00022630"/>
    </source>
</evidence>
<dbReference type="Pfam" id="PF00732">
    <property type="entry name" value="GMC_oxred_N"/>
    <property type="match status" value="1"/>
</dbReference>
<dbReference type="PANTHER" id="PTHR11552:SF147">
    <property type="entry name" value="CHOLINE DEHYDROGENASE, MITOCHONDRIAL"/>
    <property type="match status" value="1"/>
</dbReference>
<proteinExistence type="inferred from homology"/>
<dbReference type="InterPro" id="IPR000172">
    <property type="entry name" value="GMC_OxRdtase_N"/>
</dbReference>
<dbReference type="InterPro" id="IPR036188">
    <property type="entry name" value="FAD/NAD-bd_sf"/>
</dbReference>
<dbReference type="PIRSF" id="PIRSF000137">
    <property type="entry name" value="Alcohol_oxidase"/>
    <property type="match status" value="1"/>
</dbReference>
<dbReference type="GO" id="GO:0019285">
    <property type="term" value="P:glycine betaine biosynthetic process from choline"/>
    <property type="evidence" value="ECO:0007669"/>
    <property type="project" value="TreeGrafter"/>
</dbReference>
<feature type="domain" description="Glucose-methanol-choline oxidoreductase N-terminal" evidence="7">
    <location>
        <begin position="83"/>
        <end position="106"/>
    </location>
</feature>
<dbReference type="Pfam" id="PF05199">
    <property type="entry name" value="GMC_oxred_C"/>
    <property type="match status" value="1"/>
</dbReference>
<feature type="domain" description="Glucose-methanol-choline oxidoreductase N-terminal" evidence="8">
    <location>
        <begin position="255"/>
        <end position="269"/>
    </location>
</feature>
<dbReference type="RefSeq" id="WP_179220736.1">
    <property type="nucleotide sequence ID" value="NZ_FZOS01000004.1"/>
</dbReference>
<dbReference type="SUPFAM" id="SSF54373">
    <property type="entry name" value="FAD-linked reductases, C-terminal domain"/>
    <property type="match status" value="1"/>
</dbReference>
<dbReference type="EMBL" id="FZOS01000004">
    <property type="protein sequence ID" value="SNS33483.1"/>
    <property type="molecule type" value="Genomic_DNA"/>
</dbReference>
<evidence type="ECO:0000313" key="10">
    <source>
        <dbReference type="Proteomes" id="UP000198281"/>
    </source>
</evidence>
<dbReference type="Gene3D" id="3.30.560.10">
    <property type="entry name" value="Glucose Oxidase, domain 3"/>
    <property type="match status" value="1"/>
</dbReference>
<dbReference type="PANTHER" id="PTHR11552">
    <property type="entry name" value="GLUCOSE-METHANOL-CHOLINE GMC OXIDOREDUCTASE"/>
    <property type="match status" value="1"/>
</dbReference>
<reference evidence="10" key="1">
    <citation type="submission" date="2017-06" db="EMBL/GenBank/DDBJ databases">
        <authorList>
            <person name="Varghese N."/>
            <person name="Submissions S."/>
        </authorList>
    </citation>
    <scope>NUCLEOTIDE SEQUENCE [LARGE SCALE GENOMIC DNA]</scope>
    <source>
        <strain evidence="10">LNB2</strain>
    </source>
</reference>
<gene>
    <name evidence="9" type="ORF">SAMN06295912_104184</name>
</gene>
<keyword evidence="3 6" id="KW-0285">Flavoprotein</keyword>
<evidence type="ECO:0000256" key="5">
    <source>
        <dbReference type="PIRSR" id="PIRSR000137-2"/>
    </source>
</evidence>
<sequence>MKIDSYDFVVIGGGSAGCVMAARLSEDPAAKVLLLEAGGRDRSLFIRAPGGLLPILHLGWFSWMYETVPQAHCDGRVMVSPRGKVLGGSSSINGMIYDRGAADDYERWRQLGNEGWSYADVLPYFRKLESYERGADAWHGGDGPVRVSRPGINHPLSRAFVDSALAAGHDWNEDSNGATRMGVAPADVTIGRGKRSSSAASYLKPARHRPNLTVVTDARASRILFTGHRATGVEYIRGGQTLRAYAGSEVILSAGAIVSPQLLLLSGVGPAEHLRGHGIAVVEDLPGVGENYRDHLAVSVKHACTVPVSLYNFINPIAGGMAVARYALGLGGPLAQSSIEAITFAKAIPDVADSDIKIHFAMALYENFGREIIKRHGFFAHIDILQPDSTGTLRLRSADPMAAPLVDPNILSTERDRQLAREAIRRAREIFRQSPLDPYRGEELNPGADAISDADLDAYVRATASADIHTVGTCRMGHDNMAVVDPQLRVHGIERLRVVDASVMPRLVSGNTNVPTMMIAEKAADMVRGHAPASAAA</sequence>
<dbReference type="GO" id="GO:0050660">
    <property type="term" value="F:flavin adenine dinucleotide binding"/>
    <property type="evidence" value="ECO:0007669"/>
    <property type="project" value="InterPro"/>
</dbReference>
<name>A0A239DP12_9SPHN</name>
<accession>A0A239DP12</accession>
<dbReference type="InterPro" id="IPR007867">
    <property type="entry name" value="GMC_OxRtase_C"/>
</dbReference>
<evidence type="ECO:0000256" key="2">
    <source>
        <dbReference type="ARBA" id="ARBA00010790"/>
    </source>
</evidence>
<dbReference type="SUPFAM" id="SSF51905">
    <property type="entry name" value="FAD/NAD(P)-binding domain"/>
    <property type="match status" value="1"/>
</dbReference>
<feature type="binding site" evidence="5">
    <location>
        <position position="85"/>
    </location>
    <ligand>
        <name>FAD</name>
        <dbReference type="ChEBI" id="CHEBI:57692"/>
    </ligand>
</feature>
<organism evidence="9 10">
    <name type="scientific">Edaphosphingomonas laterariae</name>
    <dbReference type="NCBI Taxonomy" id="861865"/>
    <lineage>
        <taxon>Bacteria</taxon>
        <taxon>Pseudomonadati</taxon>
        <taxon>Pseudomonadota</taxon>
        <taxon>Alphaproteobacteria</taxon>
        <taxon>Sphingomonadales</taxon>
        <taxon>Rhizorhabdaceae</taxon>
        <taxon>Edaphosphingomonas</taxon>
    </lineage>
</organism>
<dbReference type="PROSITE" id="PS00624">
    <property type="entry name" value="GMC_OXRED_2"/>
    <property type="match status" value="1"/>
</dbReference>
<evidence type="ECO:0000256" key="4">
    <source>
        <dbReference type="ARBA" id="ARBA00022827"/>
    </source>
</evidence>
<keyword evidence="10" id="KW-1185">Reference proteome</keyword>
<evidence type="ECO:0000256" key="6">
    <source>
        <dbReference type="RuleBase" id="RU003968"/>
    </source>
</evidence>
<dbReference type="Gene3D" id="3.50.50.60">
    <property type="entry name" value="FAD/NAD(P)-binding domain"/>
    <property type="match status" value="1"/>
</dbReference>
<evidence type="ECO:0000259" key="7">
    <source>
        <dbReference type="PROSITE" id="PS00623"/>
    </source>
</evidence>
<dbReference type="InterPro" id="IPR012132">
    <property type="entry name" value="GMC_OxRdtase"/>
</dbReference>
<dbReference type="GO" id="GO:0016020">
    <property type="term" value="C:membrane"/>
    <property type="evidence" value="ECO:0007669"/>
    <property type="project" value="TreeGrafter"/>
</dbReference>
<dbReference type="Proteomes" id="UP000198281">
    <property type="component" value="Unassembled WGS sequence"/>
</dbReference>
<protein>
    <submittedName>
        <fullName evidence="9">Choline dehydrogenase</fullName>
    </submittedName>
</protein>
<comment type="cofactor">
    <cofactor evidence="1 5">
        <name>FAD</name>
        <dbReference type="ChEBI" id="CHEBI:57692"/>
    </cofactor>
</comment>